<dbReference type="InterPro" id="IPR001249">
    <property type="entry name" value="AcCoA_biotinCC"/>
</dbReference>
<gene>
    <name evidence="11" type="ORF">SAMN05443287_104426</name>
</gene>
<dbReference type="UniPathway" id="UPA00094"/>
<evidence type="ECO:0000256" key="4">
    <source>
        <dbReference type="ARBA" id="ARBA00022832"/>
    </source>
</evidence>
<dbReference type="CDD" id="cd06850">
    <property type="entry name" value="biotinyl_domain"/>
    <property type="match status" value="1"/>
</dbReference>
<evidence type="ECO:0000259" key="10">
    <source>
        <dbReference type="PROSITE" id="PS50968"/>
    </source>
</evidence>
<evidence type="ECO:0000256" key="6">
    <source>
        <dbReference type="ARBA" id="ARBA00023160"/>
    </source>
</evidence>
<dbReference type="GO" id="GO:0003989">
    <property type="term" value="F:acetyl-CoA carboxylase activity"/>
    <property type="evidence" value="ECO:0007669"/>
    <property type="project" value="InterPro"/>
</dbReference>
<reference evidence="12" key="1">
    <citation type="submission" date="2016-10" db="EMBL/GenBank/DDBJ databases">
        <authorList>
            <person name="Varghese N."/>
            <person name="Submissions S."/>
        </authorList>
    </citation>
    <scope>NUCLEOTIDE SEQUENCE [LARGE SCALE GENOMIC DNA]</scope>
    <source>
        <strain evidence="12">CGMCC 4.7038</strain>
    </source>
</reference>
<comment type="function">
    <text evidence="8">This protein is a component of the acetyl coenzyme A carboxylase complex; first, biotin carboxylase catalyzes the carboxylation of the carrier protein and then the transcarboxylase transfers the carboxyl group to form malonyl-CoA.</text>
</comment>
<dbReference type="InterPro" id="IPR011053">
    <property type="entry name" value="Single_hybrid_motif"/>
</dbReference>
<keyword evidence="5 8" id="KW-0443">Lipid metabolism</keyword>
<dbReference type="PANTHER" id="PTHR45266:SF3">
    <property type="entry name" value="OXALOACETATE DECARBOXYLASE ALPHA CHAIN"/>
    <property type="match status" value="1"/>
</dbReference>
<dbReference type="NCBIfam" id="TIGR00531">
    <property type="entry name" value="BCCP"/>
    <property type="match status" value="1"/>
</dbReference>
<dbReference type="Pfam" id="PF00364">
    <property type="entry name" value="Biotin_lipoyl"/>
    <property type="match status" value="1"/>
</dbReference>
<dbReference type="PROSITE" id="PS00188">
    <property type="entry name" value="BIOTIN"/>
    <property type="match status" value="1"/>
</dbReference>
<evidence type="ECO:0000256" key="9">
    <source>
        <dbReference type="SAM" id="MobiDB-lite"/>
    </source>
</evidence>
<evidence type="ECO:0000313" key="11">
    <source>
        <dbReference type="EMBL" id="SEJ44402.1"/>
    </source>
</evidence>
<dbReference type="InterPro" id="IPR050709">
    <property type="entry name" value="Biotin_Carboxyl_Carrier/Decarb"/>
</dbReference>
<dbReference type="OrthoDB" id="9811735at2"/>
<organism evidence="11 12">
    <name type="scientific">Micromonospora phaseoli</name>
    <dbReference type="NCBI Taxonomy" id="1144548"/>
    <lineage>
        <taxon>Bacteria</taxon>
        <taxon>Bacillati</taxon>
        <taxon>Actinomycetota</taxon>
        <taxon>Actinomycetes</taxon>
        <taxon>Micromonosporales</taxon>
        <taxon>Micromonosporaceae</taxon>
        <taxon>Micromonospora</taxon>
    </lineage>
</organism>
<proteinExistence type="predicted"/>
<keyword evidence="4 8" id="KW-0276">Fatty acid metabolism</keyword>
<dbReference type="STRING" id="1144548.SAMN05443287_104426"/>
<keyword evidence="7 8" id="KW-0092">Biotin</keyword>
<dbReference type="GO" id="GO:0006633">
    <property type="term" value="P:fatty acid biosynthetic process"/>
    <property type="evidence" value="ECO:0007669"/>
    <property type="project" value="UniProtKB-UniPathway"/>
</dbReference>
<keyword evidence="6 8" id="KW-0275">Fatty acid biosynthesis</keyword>
<evidence type="ECO:0000256" key="5">
    <source>
        <dbReference type="ARBA" id="ARBA00023098"/>
    </source>
</evidence>
<comment type="pathway">
    <text evidence="1 8">Lipid metabolism; fatty acid biosynthesis.</text>
</comment>
<sequence>MSGTVEVGPAPATPAQHRPPTAPTSRVDGDGAQAAGEVGVAVPGRTGQAGDEATLAALRRHARQAVAELAGPVSRLRLRCGDAELEVEWSRPIGSAAAPAAPGGHPTAPATVPVNAPSTSHRPAEPATRTSVRSPIVGTFYRAAEPGAAPFVSVGDLVRPGQVVGIVEAMKLMNEITADRAGRVAELLVADGQPVEYDQPLVALDPA</sequence>
<feature type="compositionally biased region" description="Low complexity" evidence="9">
    <location>
        <begin position="30"/>
        <end position="42"/>
    </location>
</feature>
<dbReference type="PROSITE" id="PS50968">
    <property type="entry name" value="BIOTINYL_LIPOYL"/>
    <property type="match status" value="1"/>
</dbReference>
<evidence type="ECO:0000256" key="7">
    <source>
        <dbReference type="ARBA" id="ARBA00023267"/>
    </source>
</evidence>
<name>A0A1H6Z4A4_9ACTN</name>
<evidence type="ECO:0000313" key="12">
    <source>
        <dbReference type="Proteomes" id="UP000198707"/>
    </source>
</evidence>
<dbReference type="EMBL" id="FNYV01000004">
    <property type="protein sequence ID" value="SEJ44402.1"/>
    <property type="molecule type" value="Genomic_DNA"/>
</dbReference>
<evidence type="ECO:0000256" key="3">
    <source>
        <dbReference type="ARBA" id="ARBA00022516"/>
    </source>
</evidence>
<evidence type="ECO:0000256" key="1">
    <source>
        <dbReference type="ARBA" id="ARBA00005194"/>
    </source>
</evidence>
<dbReference type="InterPro" id="IPR001882">
    <property type="entry name" value="Biotin_BS"/>
</dbReference>
<dbReference type="PANTHER" id="PTHR45266">
    <property type="entry name" value="OXALOACETATE DECARBOXYLASE ALPHA CHAIN"/>
    <property type="match status" value="1"/>
</dbReference>
<feature type="region of interest" description="Disordered" evidence="9">
    <location>
        <begin position="1"/>
        <end position="47"/>
    </location>
</feature>
<dbReference type="GO" id="GO:0009317">
    <property type="term" value="C:acetyl-CoA carboxylase complex"/>
    <property type="evidence" value="ECO:0007669"/>
    <property type="project" value="InterPro"/>
</dbReference>
<protein>
    <recommendedName>
        <fullName evidence="2 8">Biotin carboxyl carrier protein of acetyl-CoA carboxylase</fullName>
    </recommendedName>
</protein>
<keyword evidence="3 8" id="KW-0444">Lipid biosynthesis</keyword>
<dbReference type="SUPFAM" id="SSF51230">
    <property type="entry name" value="Single hybrid motif"/>
    <property type="match status" value="1"/>
</dbReference>
<dbReference type="PRINTS" id="PR01071">
    <property type="entry name" value="ACOABIOTINCC"/>
</dbReference>
<dbReference type="Proteomes" id="UP000198707">
    <property type="component" value="Unassembled WGS sequence"/>
</dbReference>
<evidence type="ECO:0000256" key="8">
    <source>
        <dbReference type="RuleBase" id="RU364072"/>
    </source>
</evidence>
<keyword evidence="12" id="KW-1185">Reference proteome</keyword>
<evidence type="ECO:0000256" key="2">
    <source>
        <dbReference type="ARBA" id="ARBA00017562"/>
    </source>
</evidence>
<dbReference type="AlphaFoldDB" id="A0A1H6Z4A4"/>
<accession>A0A1H6Z4A4</accession>
<dbReference type="Gene3D" id="2.40.50.100">
    <property type="match status" value="1"/>
</dbReference>
<dbReference type="InterPro" id="IPR000089">
    <property type="entry name" value="Biotin_lipoyl"/>
</dbReference>
<feature type="domain" description="Lipoyl-binding" evidence="10">
    <location>
        <begin position="129"/>
        <end position="205"/>
    </location>
</feature>
<dbReference type="RefSeq" id="WP_092380127.1">
    <property type="nucleotide sequence ID" value="NZ_BOPI01000005.1"/>
</dbReference>